<name>A0A1I2IUD1_9ACTN</name>
<dbReference type="Proteomes" id="UP000199323">
    <property type="component" value="Unassembled WGS sequence"/>
</dbReference>
<feature type="compositionally biased region" description="Gly residues" evidence="1">
    <location>
        <begin position="32"/>
        <end position="79"/>
    </location>
</feature>
<accession>A0A1I2IUD1</accession>
<dbReference type="RefSeq" id="WP_093715605.1">
    <property type="nucleotide sequence ID" value="NZ_FONG01000014.1"/>
</dbReference>
<reference evidence="3 4" key="1">
    <citation type="submission" date="2016-10" db="EMBL/GenBank/DDBJ databases">
        <authorList>
            <person name="de Groot N.N."/>
        </authorList>
    </citation>
    <scope>NUCLEOTIDE SEQUENCE [LARGE SCALE GENOMIC DNA]</scope>
    <source>
        <strain evidence="3 4">CGMCC 4.3510</strain>
    </source>
</reference>
<organism evidence="3 4">
    <name type="scientific">Actinacidiphila alni</name>
    <dbReference type="NCBI Taxonomy" id="380248"/>
    <lineage>
        <taxon>Bacteria</taxon>
        <taxon>Bacillati</taxon>
        <taxon>Actinomycetota</taxon>
        <taxon>Actinomycetes</taxon>
        <taxon>Kitasatosporales</taxon>
        <taxon>Streptomycetaceae</taxon>
        <taxon>Actinacidiphila</taxon>
    </lineage>
</organism>
<feature type="region of interest" description="Disordered" evidence="1">
    <location>
        <begin position="1"/>
        <end position="79"/>
    </location>
</feature>
<dbReference type="OrthoDB" id="4544430at2"/>
<dbReference type="NCBIfam" id="NF041646">
    <property type="entry name" value="VC0807_fam"/>
    <property type="match status" value="1"/>
</dbReference>
<sequence length="295" mass="28687">MTPAEVAPVTAGAPGPANPGGAPEDGADDLGGASGLNGTGGAVGAVGADGSGSAGDPGCADGSGGADGAGGTGDPGGAGGPRARQLVGLLVGDLVAPVAVYGAAHAVGAGTMTAALLAGAGCLPRQAVRLAGRRRLDGLGAAVLAAFVVGALLTLISGDPRVMALKDVVWPLAAGLVTAVSCRWGRPVTFYLFRPLLTQGRPENRPLWDRVWAAGGPFRRCLRTLAALWAAVLLATAGAELALCLWLPADRAAAVPGVVPLVAVPLLLGATALYGARTGLGVRASLALLDEVPGT</sequence>
<feature type="transmembrane region" description="Helical" evidence="2">
    <location>
        <begin position="254"/>
        <end position="276"/>
    </location>
</feature>
<feature type="transmembrane region" description="Helical" evidence="2">
    <location>
        <begin position="168"/>
        <end position="185"/>
    </location>
</feature>
<protein>
    <submittedName>
        <fullName evidence="3">Uncharacterized protein</fullName>
    </submittedName>
</protein>
<gene>
    <name evidence="3" type="ORF">SAMN05216251_114183</name>
</gene>
<proteinExistence type="predicted"/>
<keyword evidence="2" id="KW-0812">Transmembrane</keyword>
<dbReference type="STRING" id="380248.SAMN05216251_114183"/>
<keyword evidence="2" id="KW-0472">Membrane</keyword>
<dbReference type="AlphaFoldDB" id="A0A1I2IUD1"/>
<evidence type="ECO:0000313" key="3">
    <source>
        <dbReference type="EMBL" id="SFF45233.1"/>
    </source>
</evidence>
<feature type="transmembrane region" description="Helical" evidence="2">
    <location>
        <begin position="98"/>
        <end position="124"/>
    </location>
</feature>
<dbReference type="EMBL" id="FONG01000014">
    <property type="protein sequence ID" value="SFF45233.1"/>
    <property type="molecule type" value="Genomic_DNA"/>
</dbReference>
<feature type="compositionally biased region" description="Low complexity" evidence="1">
    <location>
        <begin position="1"/>
        <end position="24"/>
    </location>
</feature>
<keyword evidence="2" id="KW-1133">Transmembrane helix</keyword>
<evidence type="ECO:0000256" key="2">
    <source>
        <dbReference type="SAM" id="Phobius"/>
    </source>
</evidence>
<keyword evidence="4" id="KW-1185">Reference proteome</keyword>
<feature type="transmembrane region" description="Helical" evidence="2">
    <location>
        <begin position="226"/>
        <end position="248"/>
    </location>
</feature>
<feature type="transmembrane region" description="Helical" evidence="2">
    <location>
        <begin position="136"/>
        <end position="156"/>
    </location>
</feature>
<evidence type="ECO:0000256" key="1">
    <source>
        <dbReference type="SAM" id="MobiDB-lite"/>
    </source>
</evidence>
<evidence type="ECO:0000313" key="4">
    <source>
        <dbReference type="Proteomes" id="UP000199323"/>
    </source>
</evidence>